<dbReference type="PANTHER" id="PTHR12558:SF13">
    <property type="entry name" value="CELL DIVISION CYCLE PROTEIN 27 HOMOLOG"/>
    <property type="match status" value="1"/>
</dbReference>
<dbReference type="Pfam" id="PF13374">
    <property type="entry name" value="TPR_10"/>
    <property type="match status" value="1"/>
</dbReference>
<dbReference type="Gene3D" id="1.25.40.10">
    <property type="entry name" value="Tetratricopeptide repeat domain"/>
    <property type="match status" value="2"/>
</dbReference>
<evidence type="ECO:0000256" key="1">
    <source>
        <dbReference type="PROSITE-ProRule" id="PRU00339"/>
    </source>
</evidence>
<feature type="compositionally biased region" description="Pro residues" evidence="2">
    <location>
        <begin position="69"/>
        <end position="79"/>
    </location>
</feature>
<dbReference type="AlphaFoldDB" id="A0A951UP65"/>
<accession>A0A951UP65</accession>
<feature type="repeat" description="TPR" evidence="1">
    <location>
        <begin position="408"/>
        <end position="441"/>
    </location>
</feature>
<name>A0A951UP65_9CYAN</name>
<evidence type="ECO:0000313" key="4">
    <source>
        <dbReference type="Proteomes" id="UP000757435"/>
    </source>
</evidence>
<dbReference type="SUPFAM" id="SSF48452">
    <property type="entry name" value="TPR-like"/>
    <property type="match status" value="2"/>
</dbReference>
<comment type="caution">
    <text evidence="3">The sequence shown here is derived from an EMBL/GenBank/DDBJ whole genome shotgun (WGS) entry which is preliminary data.</text>
</comment>
<gene>
    <name evidence="3" type="ORF">KME15_12400</name>
</gene>
<sequence length="488" mass="55239">MNSFPMPLRQLFALLSLTTSGLVIQAPLLVAQTPVSNNRDQLQQECIIHSPVDIFAGRYLYSPLLSLAPPDPNPEPPRQIPDNSSPAEAEMREAIDLNPTDINNYSQLTNFLEDADRLPEAISIYRQWIQNAPLSRLPYIRLGSVLLKQGEIDEAISTYRRGLQVQLGADEVHLFDILSPSRFHIAIGDLLQLQGKESEALESYIQGVEQNFAATTMGNGVLGNSRPDAREYQQMLDVQQAERIYRNLIQALPNVAFGYYRLTELLASQNRFDEAIALYRSWIPLAPDPPIINDLNFNIRPDQYLADLIQRKATHLREMGDFNGEVATYRTLIEIQPEDSFNRVYLAKVLVEKGDLETAADEYRQLTSENPSRGVFHVVLGTILHCQGDTNGAFLAYTQAASLRESELPGYHFLGNLEVKQGRLEEAARAYRRVLEIHHLSELGLLSPGEFQQYDELFQQRRWQEAISFYQELVESTHSNSISPPSFP</sequence>
<protein>
    <submittedName>
        <fullName evidence="3">Tetratricopeptide repeat protein</fullName>
    </submittedName>
</protein>
<feature type="region of interest" description="Disordered" evidence="2">
    <location>
        <begin position="67"/>
        <end position="89"/>
    </location>
</feature>
<proteinExistence type="predicted"/>
<feature type="repeat" description="TPR" evidence="1">
    <location>
        <begin position="136"/>
        <end position="169"/>
    </location>
</feature>
<dbReference type="EMBL" id="JAHHHD010000012">
    <property type="protein sequence ID" value="MBW4659468.1"/>
    <property type="molecule type" value="Genomic_DNA"/>
</dbReference>
<dbReference type="Proteomes" id="UP000757435">
    <property type="component" value="Unassembled WGS sequence"/>
</dbReference>
<keyword evidence="1" id="KW-0802">TPR repeat</keyword>
<reference evidence="3" key="1">
    <citation type="submission" date="2021-05" db="EMBL/GenBank/DDBJ databases">
        <authorList>
            <person name="Pietrasiak N."/>
            <person name="Ward R."/>
            <person name="Stajich J.E."/>
            <person name="Kurbessoian T."/>
        </authorList>
    </citation>
    <scope>NUCLEOTIDE SEQUENCE</scope>
    <source>
        <strain evidence="3">UHER 2000/2452</strain>
    </source>
</reference>
<dbReference type="PANTHER" id="PTHR12558">
    <property type="entry name" value="CELL DIVISION CYCLE 16,23,27"/>
    <property type="match status" value="1"/>
</dbReference>
<dbReference type="SMART" id="SM00028">
    <property type="entry name" value="TPR"/>
    <property type="match status" value="6"/>
</dbReference>
<dbReference type="Pfam" id="PF13181">
    <property type="entry name" value="TPR_8"/>
    <property type="match status" value="1"/>
</dbReference>
<dbReference type="InterPro" id="IPR019734">
    <property type="entry name" value="TPR_rpt"/>
</dbReference>
<dbReference type="PROSITE" id="PS50005">
    <property type="entry name" value="TPR"/>
    <property type="match status" value="3"/>
</dbReference>
<dbReference type="Pfam" id="PF13432">
    <property type="entry name" value="TPR_16"/>
    <property type="match status" value="1"/>
</dbReference>
<feature type="repeat" description="TPR" evidence="1">
    <location>
        <begin position="256"/>
        <end position="289"/>
    </location>
</feature>
<dbReference type="InterPro" id="IPR011990">
    <property type="entry name" value="TPR-like_helical_dom_sf"/>
</dbReference>
<evidence type="ECO:0000313" key="3">
    <source>
        <dbReference type="EMBL" id="MBW4659468.1"/>
    </source>
</evidence>
<reference evidence="3" key="2">
    <citation type="journal article" date="2022" name="Microbiol. Resour. Announc.">
        <title>Metagenome Sequencing to Explore Phylogenomics of Terrestrial Cyanobacteria.</title>
        <authorList>
            <person name="Ward R.D."/>
            <person name="Stajich J.E."/>
            <person name="Johansen J.R."/>
            <person name="Huntemann M."/>
            <person name="Clum A."/>
            <person name="Foster B."/>
            <person name="Foster B."/>
            <person name="Roux S."/>
            <person name="Palaniappan K."/>
            <person name="Varghese N."/>
            <person name="Mukherjee S."/>
            <person name="Reddy T.B.K."/>
            <person name="Daum C."/>
            <person name="Copeland A."/>
            <person name="Chen I.A."/>
            <person name="Ivanova N.N."/>
            <person name="Kyrpides N.C."/>
            <person name="Shapiro N."/>
            <person name="Eloe-Fadrosh E.A."/>
            <person name="Pietrasiak N."/>
        </authorList>
    </citation>
    <scope>NUCLEOTIDE SEQUENCE</scope>
    <source>
        <strain evidence="3">UHER 2000/2452</strain>
    </source>
</reference>
<evidence type="ECO:0000256" key="2">
    <source>
        <dbReference type="SAM" id="MobiDB-lite"/>
    </source>
</evidence>
<organism evidence="3 4">
    <name type="scientific">Drouetiella hepatica Uher 2000/2452</name>
    <dbReference type="NCBI Taxonomy" id="904376"/>
    <lineage>
        <taxon>Bacteria</taxon>
        <taxon>Bacillati</taxon>
        <taxon>Cyanobacteriota</taxon>
        <taxon>Cyanophyceae</taxon>
        <taxon>Oculatellales</taxon>
        <taxon>Oculatellaceae</taxon>
        <taxon>Drouetiella</taxon>
    </lineage>
</organism>